<organism evidence="1 2">
    <name type="scientific">Victivallis vadensis</name>
    <dbReference type="NCBI Taxonomy" id="172901"/>
    <lineage>
        <taxon>Bacteria</taxon>
        <taxon>Pseudomonadati</taxon>
        <taxon>Lentisphaerota</taxon>
        <taxon>Lentisphaeria</taxon>
        <taxon>Victivallales</taxon>
        <taxon>Victivallaceae</taxon>
        <taxon>Victivallis</taxon>
    </lineage>
</organism>
<reference evidence="1 2" key="1">
    <citation type="submission" date="2018-04" db="EMBL/GenBank/DDBJ databases">
        <title>Genomic Encyclopedia of Type Strains, Phase IV (KMG-IV): sequencing the most valuable type-strain genomes for metagenomic binning, comparative biology and taxonomic classification.</title>
        <authorList>
            <person name="Goeker M."/>
        </authorList>
    </citation>
    <scope>NUCLEOTIDE SEQUENCE [LARGE SCALE GENOMIC DNA]</scope>
    <source>
        <strain evidence="1 2">DSM 14823</strain>
    </source>
</reference>
<dbReference type="EMBL" id="QEKH01000015">
    <property type="protein sequence ID" value="PVY41047.1"/>
    <property type="molecule type" value="Genomic_DNA"/>
</dbReference>
<sequence>MMMLSSTPVPGAVVPEGCFAVYEAGVVAVGNRRFERRWLVLPEGLSPLSVRLDGRELLVPADIAAGISDARWETFAAPLTCTGAPALHARLELGTARYHFAVTAGAAAITVERESELAAAAVAEAAGPTGLEIDPAPEAERSAAFECCENLEAASPHLRLLEFRFADQTDRHDNLLDIREYRLGPVEPLRLRGVLWAVESPLSGEGIALLKLAPLPESRPIADPVDFEWDCRSLRLHGDRYPWAAIGYSGGRCGLTRALQEFQRELRPPRCGRDGIAISNTWGDRNRDQALNEKFMLRELEIAAGIGLDACQIDDGWQSGVTVNSSAAQQAGGGVWEGYHAVNPDFWKVHPGRFPNGLAPLTERASKLGVGIGLWFSPDSADDFANWEKDVETVCRFEREFGVEWIKIDGVKSRTRKGEANLRRFFRSAMERSGAKLTFDLDVTAEVRPGYFGMPEFGTLFVENRYSDWRRWWPYATFRNLWQLAQAIPPVRLRFECLNPERNQEKYAADPLAPVHYPMDWIFCSVMAASPLIWCELGSLSETCRKALKKIVPVWKAYREELYSGVTLPVGPCPDGTTTSGFFTVGAGESVCHLILLRDLDSRSGHEFELPVDPREYTIRRIAGDGEFEVTGIDRLTCTLPAERSYLWLRFSRS</sequence>
<dbReference type="Proteomes" id="UP000245959">
    <property type="component" value="Unassembled WGS sequence"/>
</dbReference>
<name>A0A2U1AXR5_9BACT</name>
<evidence type="ECO:0000313" key="1">
    <source>
        <dbReference type="EMBL" id="PVY41047.1"/>
    </source>
</evidence>
<protein>
    <submittedName>
        <fullName evidence="1">Alpha-galactosidase</fullName>
    </submittedName>
</protein>
<gene>
    <name evidence="1" type="ORF">C8D82_11598</name>
</gene>
<dbReference type="Gene3D" id="3.20.20.70">
    <property type="entry name" value="Aldolase class I"/>
    <property type="match status" value="1"/>
</dbReference>
<comment type="caution">
    <text evidence="1">The sequence shown here is derived from an EMBL/GenBank/DDBJ whole genome shotgun (WGS) entry which is preliminary data.</text>
</comment>
<dbReference type="GeneID" id="78295553"/>
<proteinExistence type="predicted"/>
<dbReference type="InterPro" id="IPR013785">
    <property type="entry name" value="Aldolase_TIM"/>
</dbReference>
<accession>A0A2U1AXR5</accession>
<dbReference type="RefSeq" id="WP_133245152.1">
    <property type="nucleotide sequence ID" value="NZ_CABMMC010000056.1"/>
</dbReference>
<evidence type="ECO:0000313" key="2">
    <source>
        <dbReference type="Proteomes" id="UP000245959"/>
    </source>
</evidence>
<dbReference type="AlphaFoldDB" id="A0A2U1AXR5"/>
<dbReference type="InterPro" id="IPR017853">
    <property type="entry name" value="GH"/>
</dbReference>
<dbReference type="SUPFAM" id="SSF51445">
    <property type="entry name" value="(Trans)glycosidases"/>
    <property type="match status" value="1"/>
</dbReference>
<dbReference type="OrthoDB" id="9779211at2"/>
<keyword evidence="2" id="KW-1185">Reference proteome</keyword>